<protein>
    <submittedName>
        <fullName evidence="1">Uncharacterized protein</fullName>
    </submittedName>
</protein>
<comment type="caution">
    <text evidence="1">The sequence shown here is derived from an EMBL/GenBank/DDBJ whole genome shotgun (WGS) entry which is preliminary data.</text>
</comment>
<organism evidence="1">
    <name type="scientific">Thermodesulfatator atlanticus</name>
    <dbReference type="NCBI Taxonomy" id="501497"/>
    <lineage>
        <taxon>Bacteria</taxon>
        <taxon>Pseudomonadati</taxon>
        <taxon>Thermodesulfobacteriota</taxon>
        <taxon>Thermodesulfobacteria</taxon>
        <taxon>Thermodesulfobacteriales</taxon>
        <taxon>Thermodesulfatatoraceae</taxon>
        <taxon>Thermodesulfatator</taxon>
    </lineage>
</organism>
<sequence length="355" mass="40146">MLIGLVFFLALLLGGCASVGPKALKDARFNYNLAVQISANEQMLLNLVRLRYRDNPVFLEITNISTQFSLSTGANAGAEVKEVYPDTYSLGLGLSYAEKPTISFSPLHGEQFVKRLLSPIPLEHLILLLNSGWRVDRVLRLCVQRIQNFENAATASGPTPELKPEFEDFLKIARLMQQLYAKKYIDFVYRNIDQKIYAGIQVHPAGEKAPELKLWRQLLGLKPRSFYPFTPELALESDFYITLQTRSLIGVLFYLSHGVIPPETDLKKGKITLTRYPDGRPFDWRELLGDLFVVRVSQTFPAEAAVAVRYRGHWFYISDYDLNTKSTFVLLGQLFVLEAGKEKGLVPLLTIPIGQ</sequence>
<gene>
    <name evidence="1" type="ORF">ENJ96_06070</name>
</gene>
<accession>A0A7V5P060</accession>
<dbReference type="EMBL" id="DROK01000172">
    <property type="protein sequence ID" value="HHI97400.1"/>
    <property type="molecule type" value="Genomic_DNA"/>
</dbReference>
<reference evidence="1" key="1">
    <citation type="journal article" date="2020" name="mSystems">
        <title>Genome- and Community-Level Interaction Insights into Carbon Utilization and Element Cycling Functions of Hydrothermarchaeota in Hydrothermal Sediment.</title>
        <authorList>
            <person name="Zhou Z."/>
            <person name="Liu Y."/>
            <person name="Xu W."/>
            <person name="Pan J."/>
            <person name="Luo Z.H."/>
            <person name="Li M."/>
        </authorList>
    </citation>
    <scope>NUCLEOTIDE SEQUENCE [LARGE SCALE GENOMIC DNA]</scope>
    <source>
        <strain evidence="1">HyVt-533</strain>
    </source>
</reference>
<dbReference type="AlphaFoldDB" id="A0A7V5P060"/>
<proteinExistence type="predicted"/>
<evidence type="ECO:0000313" key="1">
    <source>
        <dbReference type="EMBL" id="HHI97400.1"/>
    </source>
</evidence>
<name>A0A7V5P060_9BACT</name>
<dbReference type="Proteomes" id="UP000886101">
    <property type="component" value="Unassembled WGS sequence"/>
</dbReference>